<keyword evidence="18" id="KW-1185">Reference proteome</keyword>
<dbReference type="NCBIfam" id="TIGR00473">
    <property type="entry name" value="pssA"/>
    <property type="match status" value="1"/>
</dbReference>
<feature type="transmembrane region" description="Helical" evidence="16">
    <location>
        <begin position="150"/>
        <end position="169"/>
    </location>
</feature>
<evidence type="ECO:0000256" key="11">
    <source>
        <dbReference type="ARBA" id="ARBA00023136"/>
    </source>
</evidence>
<keyword evidence="9 16" id="KW-1133">Transmembrane helix</keyword>
<evidence type="ECO:0000256" key="7">
    <source>
        <dbReference type="ARBA" id="ARBA00022679"/>
    </source>
</evidence>
<organism evidence="17 18">
    <name type="scientific">Syntrophomonas wolfei subsp. wolfei (strain DSM 2245B / Goettingen)</name>
    <dbReference type="NCBI Taxonomy" id="335541"/>
    <lineage>
        <taxon>Bacteria</taxon>
        <taxon>Bacillati</taxon>
        <taxon>Bacillota</taxon>
        <taxon>Clostridia</taxon>
        <taxon>Eubacteriales</taxon>
        <taxon>Syntrophomonadaceae</taxon>
        <taxon>Syntrophomonas</taxon>
    </lineage>
</organism>
<proteinExistence type="inferred from homology"/>
<dbReference type="eggNOG" id="COG1183">
    <property type="taxonomic scope" value="Bacteria"/>
</dbReference>
<comment type="similarity">
    <text evidence="3 15">Belongs to the CDP-alcohol phosphatidyltransferase class-I family.</text>
</comment>
<keyword evidence="12" id="KW-0594">Phospholipid biosynthesis</keyword>
<evidence type="ECO:0000256" key="16">
    <source>
        <dbReference type="SAM" id="Phobius"/>
    </source>
</evidence>
<dbReference type="InterPro" id="IPR043130">
    <property type="entry name" value="CDP-OH_PTrfase_TM_dom"/>
</dbReference>
<comment type="catalytic activity">
    <reaction evidence="1">
        <text>a CDP-1,2-diacyl-sn-glycerol + L-serine = a 1,2-diacyl-sn-glycero-3-phospho-L-serine + CMP + H(+)</text>
        <dbReference type="Rhea" id="RHEA:16913"/>
        <dbReference type="ChEBI" id="CHEBI:15378"/>
        <dbReference type="ChEBI" id="CHEBI:33384"/>
        <dbReference type="ChEBI" id="CHEBI:57262"/>
        <dbReference type="ChEBI" id="CHEBI:58332"/>
        <dbReference type="ChEBI" id="CHEBI:60377"/>
        <dbReference type="EC" id="2.7.8.8"/>
    </reaction>
</comment>
<dbReference type="EC" id="2.7.8.8" evidence="4"/>
<sequence length="172" mass="19098">MLLDLITKSFANILTLMNLVFGSMAIILVQHLHYSWAAIFILFAVFMDGMDGKIARRFGATSELGKELDSLCDLVSFGVAPAVLLYAQVFLESYHLPGLIAALFFIICGALRLARFNVLNIHEYFLGIPITLAGFLLAIISLLADNIYPMVILLLVVFLSLMMISNIKIRKI</sequence>
<comment type="subcellular location">
    <subcellularLocation>
        <location evidence="2">Endomembrane system</location>
        <topology evidence="2">Multi-pass membrane protein</topology>
    </subcellularLocation>
</comment>
<dbReference type="GO" id="GO:0012505">
    <property type="term" value="C:endomembrane system"/>
    <property type="evidence" value="ECO:0007669"/>
    <property type="project" value="UniProtKB-SubCell"/>
</dbReference>
<feature type="transmembrane region" description="Helical" evidence="16">
    <location>
        <begin position="71"/>
        <end position="88"/>
    </location>
</feature>
<evidence type="ECO:0000256" key="9">
    <source>
        <dbReference type="ARBA" id="ARBA00022989"/>
    </source>
</evidence>
<dbReference type="GO" id="GO:0003882">
    <property type="term" value="F:CDP-diacylglycerol-serine O-phosphatidyltransferase activity"/>
    <property type="evidence" value="ECO:0007669"/>
    <property type="project" value="UniProtKB-EC"/>
</dbReference>
<keyword evidence="7 15" id="KW-0808">Transferase</keyword>
<evidence type="ECO:0000256" key="5">
    <source>
        <dbReference type="ARBA" id="ARBA00017171"/>
    </source>
</evidence>
<keyword evidence="10" id="KW-0443">Lipid metabolism</keyword>
<evidence type="ECO:0000256" key="6">
    <source>
        <dbReference type="ARBA" id="ARBA00022516"/>
    </source>
</evidence>
<evidence type="ECO:0000256" key="3">
    <source>
        <dbReference type="ARBA" id="ARBA00010441"/>
    </source>
</evidence>
<dbReference type="HOGENOM" id="CLU_049944_3_2_9"/>
<evidence type="ECO:0000256" key="15">
    <source>
        <dbReference type="RuleBase" id="RU003750"/>
    </source>
</evidence>
<keyword evidence="13" id="KW-1208">Phospholipid metabolism</keyword>
<dbReference type="OrthoDB" id="9777147at2"/>
<dbReference type="InterPro" id="IPR000462">
    <property type="entry name" value="CDP-OH_P_trans"/>
</dbReference>
<feature type="transmembrane region" description="Helical" evidence="16">
    <location>
        <begin position="125"/>
        <end position="144"/>
    </location>
</feature>
<dbReference type="GO" id="GO:0016020">
    <property type="term" value="C:membrane"/>
    <property type="evidence" value="ECO:0007669"/>
    <property type="project" value="InterPro"/>
</dbReference>
<evidence type="ECO:0000256" key="10">
    <source>
        <dbReference type="ARBA" id="ARBA00023098"/>
    </source>
</evidence>
<feature type="transmembrane region" description="Helical" evidence="16">
    <location>
        <begin position="34"/>
        <end position="50"/>
    </location>
</feature>
<dbReference type="GO" id="GO:0008654">
    <property type="term" value="P:phospholipid biosynthetic process"/>
    <property type="evidence" value="ECO:0007669"/>
    <property type="project" value="UniProtKB-KW"/>
</dbReference>
<dbReference type="PROSITE" id="PS00379">
    <property type="entry name" value="CDP_ALCOHOL_P_TRANSF"/>
    <property type="match status" value="1"/>
</dbReference>
<dbReference type="PANTHER" id="PTHR14269:SF61">
    <property type="entry name" value="CDP-DIACYLGLYCEROL--SERINE O-PHOSPHATIDYLTRANSFERASE"/>
    <property type="match status" value="1"/>
</dbReference>
<dbReference type="InterPro" id="IPR050324">
    <property type="entry name" value="CDP-alcohol_PTase-I"/>
</dbReference>
<evidence type="ECO:0000256" key="1">
    <source>
        <dbReference type="ARBA" id="ARBA00000287"/>
    </source>
</evidence>
<dbReference type="InterPro" id="IPR004533">
    <property type="entry name" value="CDP-diaglyc--ser_O-PTrfase"/>
</dbReference>
<evidence type="ECO:0000256" key="4">
    <source>
        <dbReference type="ARBA" id="ARBA00013174"/>
    </source>
</evidence>
<gene>
    <name evidence="17" type="ordered locus">Swol_1031</name>
</gene>
<name>Q0AY59_SYNWW</name>
<dbReference type="PANTHER" id="PTHR14269">
    <property type="entry name" value="CDP-DIACYLGLYCEROL--GLYCEROL-3-PHOSPHATE 3-PHOSPHATIDYLTRANSFERASE-RELATED"/>
    <property type="match status" value="1"/>
</dbReference>
<dbReference type="STRING" id="335541.Swol_1031"/>
<reference evidence="18" key="1">
    <citation type="journal article" date="2010" name="Environ. Microbiol.">
        <title>The genome of Syntrophomonas wolfei: new insights into syntrophic metabolism and biohydrogen production.</title>
        <authorList>
            <person name="Sieber J.R."/>
            <person name="Sims D.R."/>
            <person name="Han C."/>
            <person name="Kim E."/>
            <person name="Lykidis A."/>
            <person name="Lapidus A.L."/>
            <person name="McDonnald E."/>
            <person name="Rohlin L."/>
            <person name="Culley D.E."/>
            <person name="Gunsalus R."/>
            <person name="McInerney M.J."/>
        </authorList>
    </citation>
    <scope>NUCLEOTIDE SEQUENCE [LARGE SCALE GENOMIC DNA]</scope>
    <source>
        <strain evidence="18">DSM 2245B / Goettingen</strain>
    </source>
</reference>
<evidence type="ECO:0000256" key="13">
    <source>
        <dbReference type="ARBA" id="ARBA00023264"/>
    </source>
</evidence>
<evidence type="ECO:0000313" key="17">
    <source>
        <dbReference type="EMBL" id="ABI68345.1"/>
    </source>
</evidence>
<evidence type="ECO:0000256" key="8">
    <source>
        <dbReference type="ARBA" id="ARBA00022692"/>
    </source>
</evidence>
<dbReference type="Gene3D" id="1.20.120.1760">
    <property type="match status" value="1"/>
</dbReference>
<feature type="transmembrane region" description="Helical" evidence="16">
    <location>
        <begin position="94"/>
        <end position="113"/>
    </location>
</feature>
<accession>Q0AY59</accession>
<keyword evidence="11 16" id="KW-0472">Membrane</keyword>
<dbReference type="Pfam" id="PF01066">
    <property type="entry name" value="CDP-OH_P_transf"/>
    <property type="match status" value="1"/>
</dbReference>
<dbReference type="Proteomes" id="UP000001968">
    <property type="component" value="Chromosome"/>
</dbReference>
<evidence type="ECO:0000256" key="2">
    <source>
        <dbReference type="ARBA" id="ARBA00004127"/>
    </source>
</evidence>
<keyword evidence="8 16" id="KW-0812">Transmembrane</keyword>
<evidence type="ECO:0000313" key="18">
    <source>
        <dbReference type="Proteomes" id="UP000001968"/>
    </source>
</evidence>
<keyword evidence="6" id="KW-0444">Lipid biosynthesis</keyword>
<evidence type="ECO:0000256" key="12">
    <source>
        <dbReference type="ARBA" id="ARBA00023209"/>
    </source>
</evidence>
<dbReference type="KEGG" id="swo:Swol_1031"/>
<dbReference type="InterPro" id="IPR048254">
    <property type="entry name" value="CDP_ALCOHOL_P_TRANSF_CS"/>
</dbReference>
<evidence type="ECO:0000256" key="14">
    <source>
        <dbReference type="ARBA" id="ARBA00032361"/>
    </source>
</evidence>
<dbReference type="AlphaFoldDB" id="Q0AY59"/>
<dbReference type="RefSeq" id="WP_011640450.1">
    <property type="nucleotide sequence ID" value="NC_008346.1"/>
</dbReference>
<dbReference type="EMBL" id="CP000448">
    <property type="protein sequence ID" value="ABI68345.1"/>
    <property type="molecule type" value="Genomic_DNA"/>
</dbReference>
<protein>
    <recommendedName>
        <fullName evidence="5">CDP-diacylglycerol--serine O-phosphatidyltransferase</fullName>
        <ecNumber evidence="4">2.7.8.8</ecNumber>
    </recommendedName>
    <alternativeName>
        <fullName evidence="14">Phosphatidylserine synthase</fullName>
    </alternativeName>
</protein>